<comment type="caution">
    <text evidence="2">The sequence shown here is derived from an EMBL/GenBank/DDBJ whole genome shotgun (WGS) entry which is preliminary data.</text>
</comment>
<gene>
    <name evidence="1" type="ORF">POF43_008775</name>
    <name evidence="2" type="ORF">POF50_003495</name>
</gene>
<dbReference type="EMBL" id="JABXJJ020000003">
    <property type="protein sequence ID" value="MDI5968421.1"/>
    <property type="molecule type" value="Genomic_DNA"/>
</dbReference>
<evidence type="ECO:0000313" key="2">
    <source>
        <dbReference type="EMBL" id="MDI5968421.1"/>
    </source>
</evidence>
<name>A0AA90GXW5_9ACTN</name>
<accession>A0AA90GXW5</accession>
<dbReference type="AlphaFoldDB" id="A0AA90GXW5"/>
<protein>
    <submittedName>
        <fullName evidence="2">DUF6230 family protein</fullName>
    </submittedName>
</protein>
<dbReference type="InterPro" id="IPR046198">
    <property type="entry name" value="DUF6230"/>
</dbReference>
<dbReference type="Pfam" id="PF19741">
    <property type="entry name" value="DUF6230"/>
    <property type="match status" value="1"/>
</dbReference>
<organism evidence="2">
    <name type="scientific">Streptantibioticus silvisoli</name>
    <dbReference type="NCBI Taxonomy" id="2705255"/>
    <lineage>
        <taxon>Bacteria</taxon>
        <taxon>Bacillati</taxon>
        <taxon>Actinomycetota</taxon>
        <taxon>Actinomycetes</taxon>
        <taxon>Kitasatosporales</taxon>
        <taxon>Streptomycetaceae</taxon>
        <taxon>Streptantibioticus</taxon>
    </lineage>
</organism>
<keyword evidence="3" id="KW-1185">Reference proteome</keyword>
<dbReference type="RefSeq" id="WP_271314776.1">
    <property type="nucleotide sequence ID" value="NZ_JAAGKO020000008.1"/>
</dbReference>
<dbReference type="Proteomes" id="UP001156398">
    <property type="component" value="Unassembled WGS sequence"/>
</dbReference>
<proteinExistence type="predicted"/>
<evidence type="ECO:0000313" key="3">
    <source>
        <dbReference type="Proteomes" id="UP001156398"/>
    </source>
</evidence>
<evidence type="ECO:0000313" key="1">
    <source>
        <dbReference type="EMBL" id="MDI5962804.1"/>
    </source>
</evidence>
<sequence length="206" mass="20769">MAPSTPSVPARRGRVRLRRTALMGVPAAAAAAALVVLTAQGAIAAQFSISGMPFTVTATQLQGTGFEQYGGLDNMAPNSPNAGDTGGQELVMVSAIKDATLANLCQSVDLGGVDLVIHAGGGSKLVAAHDLVTDSSTIAGDASFKNIEIGGDASTFTKGDSKGPSGVFGQQADTVTINNLRQVNYATTAAAFTLPGLHMSFNSKGC</sequence>
<dbReference type="EMBL" id="JAAGKO020000008">
    <property type="protein sequence ID" value="MDI5962804.1"/>
    <property type="molecule type" value="Genomic_DNA"/>
</dbReference>
<reference evidence="2 3" key="1">
    <citation type="submission" date="2023-05" db="EMBL/GenBank/DDBJ databases">
        <title>Streptantibioticus silvisoli sp. nov., acidotolerant actinomycetes 1 from pine litter.</title>
        <authorList>
            <person name="Swiecimska M."/>
            <person name="Golinska P."/>
            <person name="Sangal V."/>
            <person name="Wachnowicz B."/>
            <person name="Goodfellow M."/>
        </authorList>
    </citation>
    <scope>NUCLEOTIDE SEQUENCE</scope>
    <source>
        <strain evidence="2">SL13</strain>
        <strain evidence="1 3">SL54</strain>
    </source>
</reference>